<organism evidence="3 4">
    <name type="scientific">Pseudoalteromonas amylolytica</name>
    <dbReference type="NCBI Taxonomy" id="1859457"/>
    <lineage>
        <taxon>Bacteria</taxon>
        <taxon>Pseudomonadati</taxon>
        <taxon>Pseudomonadota</taxon>
        <taxon>Gammaproteobacteria</taxon>
        <taxon>Alteromonadales</taxon>
        <taxon>Pseudoalteromonadaceae</taxon>
        <taxon>Pseudoalteromonas</taxon>
    </lineage>
</organism>
<dbReference type="AlphaFoldDB" id="A0A1S1MXF3"/>
<evidence type="ECO:0000313" key="3">
    <source>
        <dbReference type="EMBL" id="OHU90077.1"/>
    </source>
</evidence>
<evidence type="ECO:0000313" key="4">
    <source>
        <dbReference type="Proteomes" id="UP000179786"/>
    </source>
</evidence>
<feature type="signal peptide" evidence="1">
    <location>
        <begin position="1"/>
        <end position="18"/>
    </location>
</feature>
<dbReference type="Proteomes" id="UP000179786">
    <property type="component" value="Unassembled WGS sequence"/>
</dbReference>
<feature type="domain" description="ASP external chaperone" evidence="2">
    <location>
        <begin position="24"/>
        <end position="134"/>
    </location>
</feature>
<keyword evidence="1" id="KW-0732">Signal</keyword>
<sequence>MKKLLMLVALSTSSAVLANNPVSVNELQQLQIKDVSQLPSSGFTQTNELNGAQSVRKDQVIIGENGLNAYQATGEVLIQLAAFADADEVAKAHGLTLTQAYKSFYVVTSKQDNLAQVLAALQQDGTVVSASLGLKDLGVKVN</sequence>
<evidence type="ECO:0000256" key="1">
    <source>
        <dbReference type="SAM" id="SignalP"/>
    </source>
</evidence>
<protein>
    <recommendedName>
        <fullName evidence="2">ASP external chaperone domain-containing protein</fullName>
    </recommendedName>
</protein>
<dbReference type="OrthoDB" id="6292251at2"/>
<reference evidence="3 4" key="1">
    <citation type="submission" date="2016-09" db="EMBL/GenBank/DDBJ databases">
        <title>Pseudoalteromonas amylolytica sp. nov., isolated from the surface seawater.</title>
        <authorList>
            <person name="Wu Y.-H."/>
            <person name="Cheng H."/>
            <person name="Jin X.-B."/>
            <person name="Wang C.-S."/>
            <person name="Xu X.-W."/>
        </authorList>
    </citation>
    <scope>NUCLEOTIDE SEQUENCE [LARGE SCALE GENOMIC DNA]</scope>
    <source>
        <strain evidence="3 4">JW1</strain>
    </source>
</reference>
<feature type="chain" id="PRO_5010222124" description="ASP external chaperone domain-containing protein" evidence="1">
    <location>
        <begin position="19"/>
        <end position="142"/>
    </location>
</feature>
<name>A0A1S1MXF3_9GAMM</name>
<evidence type="ECO:0000259" key="2">
    <source>
        <dbReference type="Pfam" id="PF18492"/>
    </source>
</evidence>
<comment type="caution">
    <text evidence="3">The sequence shown here is derived from an EMBL/GenBank/DDBJ whole genome shotgun (WGS) entry which is preliminary data.</text>
</comment>
<dbReference type="InterPro" id="IPR040536">
    <property type="entry name" value="ASPCH"/>
</dbReference>
<accession>A0A1S1MXF3</accession>
<gene>
    <name evidence="3" type="ORF">BET10_14985</name>
</gene>
<proteinExistence type="predicted"/>
<dbReference type="STRING" id="1859457.BET10_14985"/>
<keyword evidence="4" id="KW-1185">Reference proteome</keyword>
<dbReference type="EMBL" id="MKJU01000027">
    <property type="protein sequence ID" value="OHU90077.1"/>
    <property type="molecule type" value="Genomic_DNA"/>
</dbReference>
<dbReference type="RefSeq" id="WP_070986045.1">
    <property type="nucleotide sequence ID" value="NZ_MKJU01000027.1"/>
</dbReference>
<dbReference type="Pfam" id="PF18492">
    <property type="entry name" value="ORF_2_N"/>
    <property type="match status" value="1"/>
</dbReference>